<dbReference type="RefSeq" id="WP_113855672.1">
    <property type="nucleotide sequence ID" value="NZ_CP011940.1"/>
</dbReference>
<dbReference type="PANTHER" id="PTHR11241:SF0">
    <property type="entry name" value="DEOXYURIDINE 5'-TRIPHOSPHATE NUCLEOTIDOHYDROLASE"/>
    <property type="match status" value="1"/>
</dbReference>
<gene>
    <name evidence="7" type="primary">dut</name>
    <name evidence="7" type="ORF">ACGTZG_09010</name>
</gene>
<name>A0ABW7DTF7_9FIRM</name>
<feature type="domain" description="dUTPase-like" evidence="6">
    <location>
        <begin position="17"/>
        <end position="150"/>
    </location>
</feature>
<proteinExistence type="inferred from homology"/>
<dbReference type="PANTHER" id="PTHR11241">
    <property type="entry name" value="DEOXYURIDINE 5'-TRIPHOSPHATE NUCLEOTIDOHYDROLASE"/>
    <property type="match status" value="1"/>
</dbReference>
<comment type="catalytic activity">
    <reaction evidence="5">
        <text>dUTP + H2O = dUMP + diphosphate + H(+)</text>
        <dbReference type="Rhea" id="RHEA:10248"/>
        <dbReference type="ChEBI" id="CHEBI:15377"/>
        <dbReference type="ChEBI" id="CHEBI:15378"/>
        <dbReference type="ChEBI" id="CHEBI:33019"/>
        <dbReference type="ChEBI" id="CHEBI:61555"/>
        <dbReference type="ChEBI" id="CHEBI:246422"/>
        <dbReference type="EC" id="3.6.1.23"/>
    </reaction>
</comment>
<organism evidence="7 8">
    <name type="scientific">Megasphaera hexanoica</name>
    <dbReference type="NCBI Taxonomy" id="1675036"/>
    <lineage>
        <taxon>Bacteria</taxon>
        <taxon>Bacillati</taxon>
        <taxon>Bacillota</taxon>
        <taxon>Negativicutes</taxon>
        <taxon>Veillonellales</taxon>
        <taxon>Veillonellaceae</taxon>
        <taxon>Megasphaera</taxon>
    </lineage>
</organism>
<dbReference type="Gene3D" id="2.70.40.10">
    <property type="match status" value="1"/>
</dbReference>
<keyword evidence="3 7" id="KW-0378">Hydrolase</keyword>
<evidence type="ECO:0000313" key="8">
    <source>
        <dbReference type="Proteomes" id="UP001605989"/>
    </source>
</evidence>
<evidence type="ECO:0000256" key="3">
    <source>
        <dbReference type="ARBA" id="ARBA00022801"/>
    </source>
</evidence>
<protein>
    <recommendedName>
        <fullName evidence="2">dUTP diphosphatase</fullName>
        <ecNumber evidence="2">3.6.1.23</ecNumber>
    </recommendedName>
</protein>
<dbReference type="CDD" id="cd07557">
    <property type="entry name" value="trimeric_dUTPase"/>
    <property type="match status" value="1"/>
</dbReference>
<dbReference type="GO" id="GO:0004170">
    <property type="term" value="F:dUTP diphosphatase activity"/>
    <property type="evidence" value="ECO:0007669"/>
    <property type="project" value="UniProtKB-EC"/>
</dbReference>
<dbReference type="InterPro" id="IPR036157">
    <property type="entry name" value="dUTPase-like_sf"/>
</dbReference>
<dbReference type="InterPro" id="IPR008181">
    <property type="entry name" value="dUTPase"/>
</dbReference>
<evidence type="ECO:0000256" key="2">
    <source>
        <dbReference type="ARBA" id="ARBA00012379"/>
    </source>
</evidence>
<evidence type="ECO:0000259" key="6">
    <source>
        <dbReference type="Pfam" id="PF00692"/>
    </source>
</evidence>
<keyword evidence="8" id="KW-1185">Reference proteome</keyword>
<dbReference type="InterPro" id="IPR033704">
    <property type="entry name" value="dUTPase_trimeric"/>
</dbReference>
<comment type="similarity">
    <text evidence="1">Belongs to the dUTPase family.</text>
</comment>
<keyword evidence="4" id="KW-0546">Nucleotide metabolism</keyword>
<dbReference type="NCBIfam" id="NF001862">
    <property type="entry name" value="PRK00601.1"/>
    <property type="match status" value="1"/>
</dbReference>
<evidence type="ECO:0000256" key="5">
    <source>
        <dbReference type="ARBA" id="ARBA00047686"/>
    </source>
</evidence>
<dbReference type="EMBL" id="JBIEKR010000007">
    <property type="protein sequence ID" value="MFG6273325.1"/>
    <property type="molecule type" value="Genomic_DNA"/>
</dbReference>
<dbReference type="Pfam" id="PF00692">
    <property type="entry name" value="dUTPase"/>
    <property type="match status" value="1"/>
</dbReference>
<evidence type="ECO:0000256" key="4">
    <source>
        <dbReference type="ARBA" id="ARBA00023080"/>
    </source>
</evidence>
<reference evidence="7 8" key="1">
    <citation type="submission" date="2024-10" db="EMBL/GenBank/DDBJ databases">
        <authorList>
            <person name="Sang B.-I."/>
            <person name="Prabhaharan D."/>
        </authorList>
    </citation>
    <scope>NUCLEOTIDE SEQUENCE [LARGE SCALE GENOMIC DNA]</scope>
    <source>
        <strain evidence="7 8">MH</strain>
    </source>
</reference>
<sequence>MRQKLCLKYKRLTPIAKAPYKASDGAACIDLFVSKTETIYPQRGQEKAYLIHTGIALDIPKGYHAEIYLRSSTGRDTKFRLANGTGIVDNDYTGEIMLLVENIGPYVVRINEGDRIAQLMLVKDVVFDLEEVEEITKETKRGGNGFGSTGRN</sequence>
<dbReference type="EC" id="3.6.1.23" evidence="2"/>
<dbReference type="SUPFAM" id="SSF51283">
    <property type="entry name" value="dUTPase-like"/>
    <property type="match status" value="1"/>
</dbReference>
<evidence type="ECO:0000313" key="7">
    <source>
        <dbReference type="EMBL" id="MFG6273325.1"/>
    </source>
</evidence>
<accession>A0ABW7DTF7</accession>
<dbReference type="InterPro" id="IPR029054">
    <property type="entry name" value="dUTPase-like"/>
</dbReference>
<dbReference type="Proteomes" id="UP001605989">
    <property type="component" value="Unassembled WGS sequence"/>
</dbReference>
<comment type="caution">
    <text evidence="7">The sequence shown here is derived from an EMBL/GenBank/DDBJ whole genome shotgun (WGS) entry which is preliminary data.</text>
</comment>
<dbReference type="NCBIfam" id="TIGR00576">
    <property type="entry name" value="dut"/>
    <property type="match status" value="1"/>
</dbReference>
<evidence type="ECO:0000256" key="1">
    <source>
        <dbReference type="ARBA" id="ARBA00006581"/>
    </source>
</evidence>